<dbReference type="OrthoDB" id="9810906at2"/>
<proteinExistence type="inferred from homology"/>
<sequence length="394" mass="43238">MKRIISIITAILAVILFVIFFPFGKSAISPDSNSDSPSKAEKRENSSNKLQIAAFGDIMMHTPQIKAGDLGANKYDFRSFFKEVKPYISQADIAIGNFEMTLAGPSKPYSGFPQFNAPDQIVDALKDSGVDVVSTSNNHAMDTGVDGAIRTHKVVNERGIQTTGTSPSAEKRKPLIVEKNGIKVAFLAYTELTNGIPVPSDKPYLIDLIGDGTGIAKDIAQAKKEGAELVCVSLHWGVEYQRNPNPSQKSIAEKVFKAGADVIFGSHPHVLQPMEKMNVDGKEKYIIYSMGNFVSNQKDRYTDEGIIVYVDVEKDSKTNEVKLKEFSYLPTFVHKYNANGKQQYAIIPTPKQEASDLPYPGLSASKWKSVWNDTVSHVSPGDAIPVYSNPAQKQ</sequence>
<accession>A0A4V2SWB7</accession>
<dbReference type="EMBL" id="SLXV01000062">
    <property type="protein sequence ID" value="TCP61496.1"/>
    <property type="molecule type" value="Genomic_DNA"/>
</dbReference>
<evidence type="ECO:0000256" key="1">
    <source>
        <dbReference type="ARBA" id="ARBA00005662"/>
    </source>
</evidence>
<feature type="domain" description="Capsule synthesis protein CapA" evidence="2">
    <location>
        <begin position="51"/>
        <end position="297"/>
    </location>
</feature>
<evidence type="ECO:0000313" key="3">
    <source>
        <dbReference type="EMBL" id="TCP61496.1"/>
    </source>
</evidence>
<dbReference type="RefSeq" id="WP_131849973.1">
    <property type="nucleotide sequence ID" value="NZ_SLXV01000062.1"/>
</dbReference>
<dbReference type="InterPro" id="IPR029052">
    <property type="entry name" value="Metallo-depent_PP-like"/>
</dbReference>
<organism evidence="3 4">
    <name type="scientific">Baia soyae</name>
    <dbReference type="NCBI Taxonomy" id="1544746"/>
    <lineage>
        <taxon>Bacteria</taxon>
        <taxon>Bacillati</taxon>
        <taxon>Bacillota</taxon>
        <taxon>Bacilli</taxon>
        <taxon>Bacillales</taxon>
        <taxon>Thermoactinomycetaceae</taxon>
        <taxon>Baia</taxon>
    </lineage>
</organism>
<reference evidence="3 4" key="1">
    <citation type="submission" date="2019-03" db="EMBL/GenBank/DDBJ databases">
        <title>Genomic Encyclopedia of Type Strains, Phase IV (KMG-IV): sequencing the most valuable type-strain genomes for metagenomic binning, comparative biology and taxonomic classification.</title>
        <authorList>
            <person name="Goeker M."/>
        </authorList>
    </citation>
    <scope>NUCLEOTIDE SEQUENCE [LARGE SCALE GENOMIC DNA]</scope>
    <source>
        <strain evidence="3 4">DSM 46831</strain>
    </source>
</reference>
<comment type="similarity">
    <text evidence="1">Belongs to the CapA family.</text>
</comment>
<protein>
    <submittedName>
        <fullName evidence="3">Poly-gamma-glutamate synthesis protein (Capsule biosynthesis protein)</fullName>
    </submittedName>
</protein>
<dbReference type="Pfam" id="PF09587">
    <property type="entry name" value="PGA_cap"/>
    <property type="match status" value="1"/>
</dbReference>
<dbReference type="AlphaFoldDB" id="A0A4V2SWB7"/>
<dbReference type="InterPro" id="IPR019079">
    <property type="entry name" value="Capsule_synth_CapA"/>
</dbReference>
<dbReference type="SMART" id="SM00854">
    <property type="entry name" value="PGA_cap"/>
    <property type="match status" value="1"/>
</dbReference>
<dbReference type="InterPro" id="IPR052169">
    <property type="entry name" value="CW_Biosynth-Accessory"/>
</dbReference>
<dbReference type="PANTHER" id="PTHR33393:SF12">
    <property type="entry name" value="CAPSULE BIOSYNTHESIS PROTEIN CAPA"/>
    <property type="match status" value="1"/>
</dbReference>
<name>A0A4V2SWB7_9BACL</name>
<dbReference type="PANTHER" id="PTHR33393">
    <property type="entry name" value="POLYGLUTAMINE SYNTHESIS ACCESSORY PROTEIN RV0574C-RELATED"/>
    <property type="match status" value="1"/>
</dbReference>
<dbReference type="Gene3D" id="3.60.21.10">
    <property type="match status" value="1"/>
</dbReference>
<keyword evidence="4" id="KW-1185">Reference proteome</keyword>
<comment type="caution">
    <text evidence="3">The sequence shown here is derived from an EMBL/GenBank/DDBJ whole genome shotgun (WGS) entry which is preliminary data.</text>
</comment>
<dbReference type="Proteomes" id="UP000294746">
    <property type="component" value="Unassembled WGS sequence"/>
</dbReference>
<dbReference type="SUPFAM" id="SSF56300">
    <property type="entry name" value="Metallo-dependent phosphatases"/>
    <property type="match status" value="1"/>
</dbReference>
<gene>
    <name evidence="3" type="ORF">EDD57_1627</name>
</gene>
<dbReference type="CDD" id="cd07381">
    <property type="entry name" value="MPP_CapA"/>
    <property type="match status" value="1"/>
</dbReference>
<evidence type="ECO:0000259" key="2">
    <source>
        <dbReference type="SMART" id="SM00854"/>
    </source>
</evidence>
<evidence type="ECO:0000313" key="4">
    <source>
        <dbReference type="Proteomes" id="UP000294746"/>
    </source>
</evidence>